<protein>
    <submittedName>
        <fullName evidence="1">Uncharacterized protein</fullName>
    </submittedName>
</protein>
<organism evidence="1 2">
    <name type="scientific">Pyropia yezoensis</name>
    <name type="common">Susabi-nori</name>
    <name type="synonym">Porphyra yezoensis</name>
    <dbReference type="NCBI Taxonomy" id="2788"/>
    <lineage>
        <taxon>Eukaryota</taxon>
        <taxon>Rhodophyta</taxon>
        <taxon>Bangiophyceae</taxon>
        <taxon>Bangiales</taxon>
        <taxon>Bangiaceae</taxon>
        <taxon>Pyropia</taxon>
    </lineage>
</organism>
<proteinExistence type="predicted"/>
<evidence type="ECO:0000313" key="1">
    <source>
        <dbReference type="EMBL" id="KAK1861075.1"/>
    </source>
</evidence>
<evidence type="ECO:0000313" key="2">
    <source>
        <dbReference type="Proteomes" id="UP000798662"/>
    </source>
</evidence>
<gene>
    <name evidence="1" type="ORF">I4F81_003659</name>
</gene>
<dbReference type="EMBL" id="CM020618">
    <property type="protein sequence ID" value="KAK1861075.1"/>
    <property type="molecule type" value="Genomic_DNA"/>
</dbReference>
<reference evidence="1" key="1">
    <citation type="submission" date="2019-11" db="EMBL/GenBank/DDBJ databases">
        <title>Nori genome reveals adaptations in red seaweeds to the harsh intertidal environment.</title>
        <authorList>
            <person name="Wang D."/>
            <person name="Mao Y."/>
        </authorList>
    </citation>
    <scope>NUCLEOTIDE SEQUENCE</scope>
    <source>
        <tissue evidence="1">Gametophyte</tissue>
    </source>
</reference>
<dbReference type="Proteomes" id="UP000798662">
    <property type="component" value="Chromosome 1"/>
</dbReference>
<comment type="caution">
    <text evidence="1">The sequence shown here is derived from an EMBL/GenBank/DDBJ whole genome shotgun (WGS) entry which is preliminary data.</text>
</comment>
<keyword evidence="2" id="KW-1185">Reference proteome</keyword>
<name>A0ACC3BSY5_PYRYE</name>
<accession>A0ACC3BSY5</accession>
<sequence>MLPGCCGLPSRIPCGCYCTSRHLWSFSSTPFNIMFARPSSPRLAGQLSASPRWPFLSTLARSHFFSVPAPAASPSADRAPPPHSQRRLLPPRRPRLASTLAATDPSRAITEFLTGPLSEQLTFGGVTGFATGYALSRLGRLALLAVGVQILTLQAMAHRGWVSVHWSAIAADVDPSVRAGRHGGVGRVVNLAAYRVPFAGAFTAGAFAGLRWSTRR</sequence>